<accession>A0A068NP70</accession>
<keyword evidence="3" id="KW-1185">Reference proteome</keyword>
<protein>
    <recommendedName>
        <fullName evidence="4">Lipoprotein</fullName>
    </recommendedName>
</protein>
<dbReference type="STRING" id="661478.OP10G_1794"/>
<name>A0A068NP70_FIMGI</name>
<feature type="region of interest" description="Disordered" evidence="1">
    <location>
        <begin position="24"/>
        <end position="75"/>
    </location>
</feature>
<feature type="compositionally biased region" description="Polar residues" evidence="1">
    <location>
        <begin position="65"/>
        <end position="75"/>
    </location>
</feature>
<evidence type="ECO:0000313" key="2">
    <source>
        <dbReference type="EMBL" id="AIE85162.1"/>
    </source>
</evidence>
<dbReference type="Proteomes" id="UP000027982">
    <property type="component" value="Chromosome"/>
</dbReference>
<evidence type="ECO:0008006" key="4">
    <source>
        <dbReference type="Google" id="ProtNLM"/>
    </source>
</evidence>
<dbReference type="PROSITE" id="PS51257">
    <property type="entry name" value="PROKAR_LIPOPROTEIN"/>
    <property type="match status" value="1"/>
</dbReference>
<reference evidence="2 3" key="1">
    <citation type="journal article" date="2014" name="PLoS ONE">
        <title>The first complete genome sequence of the class fimbriimonadia in the phylum armatimonadetes.</title>
        <authorList>
            <person name="Hu Z.Y."/>
            <person name="Wang Y.Z."/>
            <person name="Im W.T."/>
            <person name="Wang S.Y."/>
            <person name="Zhao G.P."/>
            <person name="Zheng H.J."/>
            <person name="Quan Z.X."/>
        </authorList>
    </citation>
    <scope>NUCLEOTIDE SEQUENCE [LARGE SCALE GENOMIC DNA]</scope>
    <source>
        <strain evidence="2">Gsoil 348</strain>
    </source>
</reference>
<organism evidence="2 3">
    <name type="scientific">Fimbriimonas ginsengisoli Gsoil 348</name>
    <dbReference type="NCBI Taxonomy" id="661478"/>
    <lineage>
        <taxon>Bacteria</taxon>
        <taxon>Bacillati</taxon>
        <taxon>Armatimonadota</taxon>
        <taxon>Fimbriimonadia</taxon>
        <taxon>Fimbriimonadales</taxon>
        <taxon>Fimbriimonadaceae</taxon>
        <taxon>Fimbriimonas</taxon>
    </lineage>
</organism>
<gene>
    <name evidence="2" type="ORF">OP10G_1794</name>
</gene>
<dbReference type="HOGENOM" id="CLU_2665696_0_0_0"/>
<dbReference type="EMBL" id="CP007139">
    <property type="protein sequence ID" value="AIE85162.1"/>
    <property type="molecule type" value="Genomic_DNA"/>
</dbReference>
<evidence type="ECO:0000256" key="1">
    <source>
        <dbReference type="SAM" id="MobiDB-lite"/>
    </source>
</evidence>
<dbReference type="KEGG" id="fgi:OP10G_1794"/>
<proteinExistence type="predicted"/>
<dbReference type="RefSeq" id="WP_025226246.1">
    <property type="nucleotide sequence ID" value="NZ_CP007139.1"/>
</dbReference>
<sequence>MGHQLRVLTLAALVLAACIGCKGEEAPTGTGDATPKEAAAKGGAGKMQGMGADQVTLSDAGKNADANSGSKLRGK</sequence>
<evidence type="ECO:0000313" key="3">
    <source>
        <dbReference type="Proteomes" id="UP000027982"/>
    </source>
</evidence>
<dbReference type="AlphaFoldDB" id="A0A068NP70"/>